<evidence type="ECO:0000256" key="2">
    <source>
        <dbReference type="ARBA" id="ARBA00011900"/>
    </source>
</evidence>
<evidence type="ECO:0000256" key="5">
    <source>
        <dbReference type="ARBA" id="ARBA00022691"/>
    </source>
</evidence>
<organism evidence="8 9">
    <name type="scientific">Moraxella oculi</name>
    <dbReference type="NCBI Taxonomy" id="2940516"/>
    <lineage>
        <taxon>Bacteria</taxon>
        <taxon>Pseudomonadati</taxon>
        <taxon>Pseudomonadota</taxon>
        <taxon>Gammaproteobacteria</taxon>
        <taxon>Moraxellales</taxon>
        <taxon>Moraxellaceae</taxon>
        <taxon>Moraxella</taxon>
    </lineage>
</organism>
<evidence type="ECO:0000313" key="9">
    <source>
        <dbReference type="Proteomes" id="UP001624684"/>
    </source>
</evidence>
<evidence type="ECO:0000256" key="3">
    <source>
        <dbReference type="ARBA" id="ARBA00022603"/>
    </source>
</evidence>
<dbReference type="GO" id="GO:0032259">
    <property type="term" value="P:methylation"/>
    <property type="evidence" value="ECO:0007669"/>
    <property type="project" value="UniProtKB-KW"/>
</dbReference>
<comment type="caution">
    <text evidence="8">The sequence shown here is derived from an EMBL/GenBank/DDBJ whole genome shotgun (WGS) entry which is preliminary data.</text>
</comment>
<name>A0ABW8U828_9GAMM</name>
<dbReference type="InterPro" id="IPR002295">
    <property type="entry name" value="N4/N6-MTase_EcoPI_Mod-like"/>
</dbReference>
<dbReference type="Gene3D" id="3.40.50.150">
    <property type="entry name" value="Vaccinia Virus protein VP39"/>
    <property type="match status" value="1"/>
</dbReference>
<evidence type="ECO:0000256" key="6">
    <source>
        <dbReference type="ARBA" id="ARBA00047942"/>
    </source>
</evidence>
<feature type="domain" description="DNA methylase N-4/N-6" evidence="7">
    <location>
        <begin position="30"/>
        <end position="360"/>
    </location>
</feature>
<dbReference type="Pfam" id="PF01555">
    <property type="entry name" value="N6_N4_Mtase"/>
    <property type="match status" value="1"/>
</dbReference>
<dbReference type="InterPro" id="IPR002052">
    <property type="entry name" value="DNA_methylase_N6_adenine_CS"/>
</dbReference>
<comment type="similarity">
    <text evidence="1">Belongs to the N(4)/N(6)-methyltransferase family.</text>
</comment>
<keyword evidence="5" id="KW-0949">S-adenosyl-L-methionine</keyword>
<evidence type="ECO:0000256" key="1">
    <source>
        <dbReference type="ARBA" id="ARBA00006594"/>
    </source>
</evidence>
<proteinExistence type="inferred from homology"/>
<dbReference type="EMBL" id="JBJJXE010000001">
    <property type="protein sequence ID" value="MFL1731445.1"/>
    <property type="molecule type" value="Genomic_DNA"/>
</dbReference>
<protein>
    <recommendedName>
        <fullName evidence="2">site-specific DNA-methyltransferase (adenine-specific)</fullName>
        <ecNumber evidence="2">2.1.1.72</ecNumber>
    </recommendedName>
</protein>
<dbReference type="InterPro" id="IPR002941">
    <property type="entry name" value="DNA_methylase_N4/N6"/>
</dbReference>
<sequence length="558" mass="63001">MDFDSTQNIFIESDNLEALKILQKSYAGKIKMIYIDPPYNTGNDFIYHDDFRQSKKEYEIATGDRNINGELLKSFKKNSKDNGHYHSNWLNMMLPRLHLAHTLLSDDGVIFISIDDNEQAQLKLLCDEIFGGENFVASLIWSLGTGTQAGHFVRAHENILVYFKNKEKVSNFSGGEGIIEHSAIKKISAKNPASDFEFPAGTRWDAPNGTELTGDWGGSEKMTLISGKMVAQNGKLLYPVVLKAGYAQKSQMKNWFNGLETFDTKGQKVLGFYFNQNGILRYEKDRSVINPPTVLSDVGSTKNGTDEIIALFENKVFNYPKPTDLIKFLANLVLSENDIALDFFSGSGTTAQAIMNLSCEKNINLNFICIQLPQIINPNLSEDKEKEADKNAYNFCIENNLLTNIAEISKERIRRAGVKIKAENPEKKIDTGFKVFKLSDSNFKAWQIDDDDIAKQLELYIDPLKDNTNEMDIVYELLLKMGLKLTADIKFDNGIYWLTCENKSYAIVLNSLSQDEFNAIIDKKPAKTVVLDKVFLNDSEKSNVILQFKDAGLNFESI</sequence>
<dbReference type="RefSeq" id="WP_407068347.1">
    <property type="nucleotide sequence ID" value="NZ_JBJJXE010000001.1"/>
</dbReference>
<dbReference type="InterPro" id="IPR029063">
    <property type="entry name" value="SAM-dependent_MTases_sf"/>
</dbReference>
<dbReference type="PRINTS" id="PR00506">
    <property type="entry name" value="D21N6MTFRASE"/>
</dbReference>
<accession>A0ABW8U828</accession>
<gene>
    <name evidence="8" type="ORF">ACJHVH_00290</name>
</gene>
<dbReference type="PROSITE" id="PS00092">
    <property type="entry name" value="N6_MTASE"/>
    <property type="match status" value="1"/>
</dbReference>
<evidence type="ECO:0000259" key="7">
    <source>
        <dbReference type="Pfam" id="PF01555"/>
    </source>
</evidence>
<keyword evidence="3 8" id="KW-0489">Methyltransferase</keyword>
<comment type="catalytic activity">
    <reaction evidence="6">
        <text>a 2'-deoxyadenosine in DNA + S-adenosyl-L-methionine = an N(6)-methyl-2'-deoxyadenosine in DNA + S-adenosyl-L-homocysteine + H(+)</text>
        <dbReference type="Rhea" id="RHEA:15197"/>
        <dbReference type="Rhea" id="RHEA-COMP:12418"/>
        <dbReference type="Rhea" id="RHEA-COMP:12419"/>
        <dbReference type="ChEBI" id="CHEBI:15378"/>
        <dbReference type="ChEBI" id="CHEBI:57856"/>
        <dbReference type="ChEBI" id="CHEBI:59789"/>
        <dbReference type="ChEBI" id="CHEBI:90615"/>
        <dbReference type="ChEBI" id="CHEBI:90616"/>
        <dbReference type="EC" id="2.1.1.72"/>
    </reaction>
</comment>
<keyword evidence="9" id="KW-1185">Reference proteome</keyword>
<dbReference type="EC" id="2.1.1.72" evidence="2"/>
<evidence type="ECO:0000313" key="8">
    <source>
        <dbReference type="EMBL" id="MFL1731445.1"/>
    </source>
</evidence>
<dbReference type="GO" id="GO:0008168">
    <property type="term" value="F:methyltransferase activity"/>
    <property type="evidence" value="ECO:0007669"/>
    <property type="project" value="UniProtKB-KW"/>
</dbReference>
<dbReference type="SUPFAM" id="SSF53335">
    <property type="entry name" value="S-adenosyl-L-methionine-dependent methyltransferases"/>
    <property type="match status" value="1"/>
</dbReference>
<dbReference type="Proteomes" id="UP001624684">
    <property type="component" value="Unassembled WGS sequence"/>
</dbReference>
<reference evidence="8 9" key="1">
    <citation type="submission" date="2024-11" db="EMBL/GenBank/DDBJ databases">
        <title>First Report of Moraxella oculi in Brazil in an Infectious Bovine Keratoconjunctivitis Outbreak.</title>
        <authorList>
            <person name="Carvalho C.V."/>
            <person name="Domingues R."/>
            <person name="Coutinho C."/>
            <person name="Honorio N.T.B.S."/>
            <person name="Faza D.R.L.R."/>
            <person name="Carvalho W.A."/>
            <person name="Machado A.B.F."/>
            <person name="Martins M.F."/>
            <person name="Gaspar E.B."/>
        </authorList>
    </citation>
    <scope>NUCLEOTIDE SEQUENCE [LARGE SCALE GENOMIC DNA]</scope>
    <source>
        <strain evidence="8 9">2117LE</strain>
    </source>
</reference>
<evidence type="ECO:0000256" key="4">
    <source>
        <dbReference type="ARBA" id="ARBA00022679"/>
    </source>
</evidence>
<dbReference type="PIRSF" id="PIRSF015855">
    <property type="entry name" value="TypeIII_Mtase_mKpnI"/>
    <property type="match status" value="1"/>
</dbReference>
<keyword evidence="4 8" id="KW-0808">Transferase</keyword>